<sequence length="199" mass="22361">MWRFCRKPAKVVVGGKVRVLIVRLRNGTPDTAKCVGKPILVHQHFNSVKDTWNAVWAIYFHTRSTDNEPLHSFCPAGETPWCKYSQAVSKGTAKIFRQKNSLPPAAMDAIKPIFNSLSHPELLNRCLLAYTQNTNESLNSVIWQICPKISGSGRRIAEIAVYESVVRFNEGRLGRLNIMKELELCISNNAISSHNKGDI</sequence>
<evidence type="ECO:0000313" key="2">
    <source>
        <dbReference type="Proteomes" id="UP000499080"/>
    </source>
</evidence>
<dbReference type="EMBL" id="BGPR01023862">
    <property type="protein sequence ID" value="GBN91395.1"/>
    <property type="molecule type" value="Genomic_DNA"/>
</dbReference>
<gene>
    <name evidence="1" type="ORF">AVEN_107728_1</name>
</gene>
<evidence type="ECO:0000313" key="1">
    <source>
        <dbReference type="EMBL" id="GBN91395.1"/>
    </source>
</evidence>
<reference evidence="1 2" key="1">
    <citation type="journal article" date="2019" name="Sci. Rep.">
        <title>Orb-weaving spider Araneus ventricosus genome elucidates the spidroin gene catalogue.</title>
        <authorList>
            <person name="Kono N."/>
            <person name="Nakamura H."/>
            <person name="Ohtoshi R."/>
            <person name="Moran D.A.P."/>
            <person name="Shinohara A."/>
            <person name="Yoshida Y."/>
            <person name="Fujiwara M."/>
            <person name="Mori M."/>
            <person name="Tomita M."/>
            <person name="Arakawa K."/>
        </authorList>
    </citation>
    <scope>NUCLEOTIDE SEQUENCE [LARGE SCALE GENOMIC DNA]</scope>
</reference>
<dbReference type="Proteomes" id="UP000499080">
    <property type="component" value="Unassembled WGS sequence"/>
</dbReference>
<keyword evidence="2" id="KW-1185">Reference proteome</keyword>
<proteinExistence type="predicted"/>
<comment type="caution">
    <text evidence="1">The sequence shown here is derived from an EMBL/GenBank/DDBJ whole genome shotgun (WGS) entry which is preliminary data.</text>
</comment>
<name>A0A4Y2SWZ6_ARAVE</name>
<dbReference type="AlphaFoldDB" id="A0A4Y2SWZ6"/>
<organism evidence="1 2">
    <name type="scientific">Araneus ventricosus</name>
    <name type="common">Orbweaver spider</name>
    <name type="synonym">Epeira ventricosa</name>
    <dbReference type="NCBI Taxonomy" id="182803"/>
    <lineage>
        <taxon>Eukaryota</taxon>
        <taxon>Metazoa</taxon>
        <taxon>Ecdysozoa</taxon>
        <taxon>Arthropoda</taxon>
        <taxon>Chelicerata</taxon>
        <taxon>Arachnida</taxon>
        <taxon>Araneae</taxon>
        <taxon>Araneomorphae</taxon>
        <taxon>Entelegynae</taxon>
        <taxon>Araneoidea</taxon>
        <taxon>Araneidae</taxon>
        <taxon>Araneus</taxon>
    </lineage>
</organism>
<protein>
    <submittedName>
        <fullName evidence="1">Uncharacterized protein</fullName>
    </submittedName>
</protein>
<dbReference type="OrthoDB" id="6435104at2759"/>
<accession>A0A4Y2SWZ6</accession>